<feature type="non-terminal residue" evidence="1">
    <location>
        <position position="1"/>
    </location>
</feature>
<name>A0A392RWW6_9FABA</name>
<dbReference type="AlphaFoldDB" id="A0A392RWW6"/>
<sequence>NRQAEAVETSTQQRFEPPQMLVAAVGLPSKKEASVGHTTAVLGNRRHAFSSGFVAICGGL</sequence>
<comment type="caution">
    <text evidence="1">The sequence shown here is derived from an EMBL/GenBank/DDBJ whole genome shotgun (WGS) entry which is preliminary data.</text>
</comment>
<reference evidence="1 2" key="1">
    <citation type="journal article" date="2018" name="Front. Plant Sci.">
        <title>Red Clover (Trifolium pratense) and Zigzag Clover (T. medium) - A Picture of Genomic Similarities and Differences.</title>
        <authorList>
            <person name="Dluhosova J."/>
            <person name="Istvanek J."/>
            <person name="Nedelnik J."/>
            <person name="Repkova J."/>
        </authorList>
    </citation>
    <scope>NUCLEOTIDE SEQUENCE [LARGE SCALE GENOMIC DNA]</scope>
    <source>
        <strain evidence="2">cv. 10/8</strain>
        <tissue evidence="1">Leaf</tissue>
    </source>
</reference>
<protein>
    <submittedName>
        <fullName evidence="1">Uncharacterized protein</fullName>
    </submittedName>
</protein>
<keyword evidence="2" id="KW-1185">Reference proteome</keyword>
<dbReference type="Proteomes" id="UP000265520">
    <property type="component" value="Unassembled WGS sequence"/>
</dbReference>
<proteinExistence type="predicted"/>
<accession>A0A392RWW6</accession>
<evidence type="ECO:0000313" key="1">
    <source>
        <dbReference type="EMBL" id="MCI40105.1"/>
    </source>
</evidence>
<evidence type="ECO:0000313" key="2">
    <source>
        <dbReference type="Proteomes" id="UP000265520"/>
    </source>
</evidence>
<dbReference type="EMBL" id="LXQA010275885">
    <property type="protein sequence ID" value="MCI40105.1"/>
    <property type="molecule type" value="Genomic_DNA"/>
</dbReference>
<organism evidence="1 2">
    <name type="scientific">Trifolium medium</name>
    <dbReference type="NCBI Taxonomy" id="97028"/>
    <lineage>
        <taxon>Eukaryota</taxon>
        <taxon>Viridiplantae</taxon>
        <taxon>Streptophyta</taxon>
        <taxon>Embryophyta</taxon>
        <taxon>Tracheophyta</taxon>
        <taxon>Spermatophyta</taxon>
        <taxon>Magnoliopsida</taxon>
        <taxon>eudicotyledons</taxon>
        <taxon>Gunneridae</taxon>
        <taxon>Pentapetalae</taxon>
        <taxon>rosids</taxon>
        <taxon>fabids</taxon>
        <taxon>Fabales</taxon>
        <taxon>Fabaceae</taxon>
        <taxon>Papilionoideae</taxon>
        <taxon>50 kb inversion clade</taxon>
        <taxon>NPAAA clade</taxon>
        <taxon>Hologalegina</taxon>
        <taxon>IRL clade</taxon>
        <taxon>Trifolieae</taxon>
        <taxon>Trifolium</taxon>
    </lineage>
</organism>